<dbReference type="GO" id="GO:0006352">
    <property type="term" value="P:DNA-templated transcription initiation"/>
    <property type="evidence" value="ECO:0007669"/>
    <property type="project" value="InterPro"/>
</dbReference>
<dbReference type="GO" id="GO:0003677">
    <property type="term" value="F:DNA binding"/>
    <property type="evidence" value="ECO:0007669"/>
    <property type="project" value="InterPro"/>
</dbReference>
<feature type="domain" description="RNA polymerase sigma factor 70 region 4 type 2" evidence="6">
    <location>
        <begin position="109"/>
        <end position="161"/>
    </location>
</feature>
<evidence type="ECO:0000256" key="1">
    <source>
        <dbReference type="ARBA" id="ARBA00010641"/>
    </source>
</evidence>
<dbReference type="InterPro" id="IPR013325">
    <property type="entry name" value="RNA_pol_sigma_r2"/>
</dbReference>
<evidence type="ECO:0000259" key="5">
    <source>
        <dbReference type="Pfam" id="PF04542"/>
    </source>
</evidence>
<dbReference type="NCBIfam" id="TIGR02937">
    <property type="entry name" value="sigma70-ECF"/>
    <property type="match status" value="1"/>
</dbReference>
<dbReference type="Pfam" id="PF08281">
    <property type="entry name" value="Sigma70_r4_2"/>
    <property type="match status" value="1"/>
</dbReference>
<protein>
    <submittedName>
        <fullName evidence="7">RNA polymerase sigma-70 factor (ECF subfamily)</fullName>
    </submittedName>
</protein>
<evidence type="ECO:0000256" key="3">
    <source>
        <dbReference type="ARBA" id="ARBA00023082"/>
    </source>
</evidence>
<evidence type="ECO:0000259" key="6">
    <source>
        <dbReference type="Pfam" id="PF08281"/>
    </source>
</evidence>
<comment type="caution">
    <text evidence="7">The sequence shown here is derived from an EMBL/GenBank/DDBJ whole genome shotgun (WGS) entry which is preliminary data.</text>
</comment>
<gene>
    <name evidence="7" type="ORF">C8N24_0406</name>
</gene>
<dbReference type="InterPro" id="IPR013324">
    <property type="entry name" value="RNA_pol_sigma_r3/r4-like"/>
</dbReference>
<dbReference type="SUPFAM" id="SSF88946">
    <property type="entry name" value="Sigma2 domain of RNA polymerase sigma factors"/>
    <property type="match status" value="1"/>
</dbReference>
<evidence type="ECO:0000313" key="7">
    <source>
        <dbReference type="EMBL" id="RKQ90594.1"/>
    </source>
</evidence>
<dbReference type="SUPFAM" id="SSF88659">
    <property type="entry name" value="Sigma3 and sigma4 domains of RNA polymerase sigma factors"/>
    <property type="match status" value="1"/>
</dbReference>
<dbReference type="PANTHER" id="PTHR43133">
    <property type="entry name" value="RNA POLYMERASE ECF-TYPE SIGMA FACTO"/>
    <property type="match status" value="1"/>
</dbReference>
<dbReference type="AlphaFoldDB" id="A0A660LC40"/>
<comment type="similarity">
    <text evidence="1">Belongs to the sigma-70 factor family. ECF subfamily.</text>
</comment>
<dbReference type="InterPro" id="IPR036388">
    <property type="entry name" value="WH-like_DNA-bd_sf"/>
</dbReference>
<dbReference type="PANTHER" id="PTHR43133:SF63">
    <property type="entry name" value="RNA POLYMERASE SIGMA FACTOR FECI-RELATED"/>
    <property type="match status" value="1"/>
</dbReference>
<name>A0A660LC40_9ACTN</name>
<accession>A0A660LC40</accession>
<dbReference type="Pfam" id="PF04542">
    <property type="entry name" value="Sigma70_r2"/>
    <property type="match status" value="1"/>
</dbReference>
<feature type="domain" description="RNA polymerase sigma-70 region 2" evidence="5">
    <location>
        <begin position="6"/>
        <end position="72"/>
    </location>
</feature>
<dbReference type="RefSeq" id="WP_170178780.1">
    <property type="nucleotide sequence ID" value="NZ_RBIL01000001.1"/>
</dbReference>
<keyword evidence="2" id="KW-0805">Transcription regulation</keyword>
<dbReference type="Gene3D" id="1.10.1740.10">
    <property type="match status" value="1"/>
</dbReference>
<keyword evidence="4" id="KW-0804">Transcription</keyword>
<dbReference type="Gene3D" id="1.10.10.10">
    <property type="entry name" value="Winged helix-like DNA-binding domain superfamily/Winged helix DNA-binding domain"/>
    <property type="match status" value="1"/>
</dbReference>
<reference evidence="7 8" key="1">
    <citation type="submission" date="2018-10" db="EMBL/GenBank/DDBJ databases">
        <title>Genomic Encyclopedia of Archaeal and Bacterial Type Strains, Phase II (KMG-II): from individual species to whole genera.</title>
        <authorList>
            <person name="Goeker M."/>
        </authorList>
    </citation>
    <scope>NUCLEOTIDE SEQUENCE [LARGE SCALE GENOMIC DNA]</scope>
    <source>
        <strain evidence="7 8">DSM 14954</strain>
    </source>
</reference>
<evidence type="ECO:0000256" key="2">
    <source>
        <dbReference type="ARBA" id="ARBA00023015"/>
    </source>
</evidence>
<keyword evidence="3" id="KW-0731">Sigma factor</keyword>
<dbReference type="InterPro" id="IPR007627">
    <property type="entry name" value="RNA_pol_sigma70_r2"/>
</dbReference>
<organism evidence="7 8">
    <name type="scientific">Solirubrobacter pauli</name>
    <dbReference type="NCBI Taxonomy" id="166793"/>
    <lineage>
        <taxon>Bacteria</taxon>
        <taxon>Bacillati</taxon>
        <taxon>Actinomycetota</taxon>
        <taxon>Thermoleophilia</taxon>
        <taxon>Solirubrobacterales</taxon>
        <taxon>Solirubrobacteraceae</taxon>
        <taxon>Solirubrobacter</taxon>
    </lineage>
</organism>
<keyword evidence="8" id="KW-1185">Reference proteome</keyword>
<dbReference type="GO" id="GO:0016987">
    <property type="term" value="F:sigma factor activity"/>
    <property type="evidence" value="ECO:0007669"/>
    <property type="project" value="UniProtKB-KW"/>
</dbReference>
<dbReference type="InterPro" id="IPR014284">
    <property type="entry name" value="RNA_pol_sigma-70_dom"/>
</dbReference>
<evidence type="ECO:0000256" key="4">
    <source>
        <dbReference type="ARBA" id="ARBA00023163"/>
    </source>
</evidence>
<evidence type="ECO:0000313" key="8">
    <source>
        <dbReference type="Proteomes" id="UP000278962"/>
    </source>
</evidence>
<dbReference type="EMBL" id="RBIL01000001">
    <property type="protein sequence ID" value="RKQ90594.1"/>
    <property type="molecule type" value="Genomic_DNA"/>
</dbReference>
<dbReference type="Proteomes" id="UP000278962">
    <property type="component" value="Unassembled WGS sequence"/>
</dbReference>
<dbReference type="InterPro" id="IPR039425">
    <property type="entry name" value="RNA_pol_sigma-70-like"/>
</dbReference>
<proteinExistence type="inferred from homology"/>
<dbReference type="InterPro" id="IPR013249">
    <property type="entry name" value="RNA_pol_sigma70_r4_t2"/>
</dbReference>
<sequence length="176" mass="19553">MDVDALYQRHRDALLVFLVRRTADTEVALDLWAETFAQAVASSRRYRGTTDAEAAGWLYGIAKRQLAQYYRRGHAEQRALTKLGLERPPASDALLREVEQRAALADLRRDLAEALGALSEPIRDAVQLRIVDELPYADVARSLRISEPAARARVSRGLAALADFLDPIAIREATAT</sequence>